<sequence length="397" mass="42829">MSVSVNTTAHLHTHATSSKASPADVRRNNRSLIFNLLYPSHAYSRAQLGRTTGLSRVAISDVTNDMLSEGLIYESGYETHVAGKGKRGMLLGVDGERLRIITIDLSQEHLISGEVTNLLGTPLQHAEIALDSQKGVDCEIIASLIERLWKEELRIGNDSGRVIGIGIAATGVVHDGVILTSTEWDWHDVDLRGMLERRFAVPVCVTNDVICAMMTERFFGKGSGNLLFVKIDRGIGAATLVNDIPIVGENYASGEIGHIVVDPDGAQCPCGKRGCLETILSAPALRERMARAANENERRQVIADAGEHLAQAIAMPVGLLDMGDVCVWGPPDIVNDVFIDTAQHYLNRSTASNFHKRTTIRRCQCGQDITLRGATVAVAQAAATGGETIASRESDDI</sequence>
<evidence type="ECO:0000256" key="2">
    <source>
        <dbReference type="SAM" id="MobiDB-lite"/>
    </source>
</evidence>
<evidence type="ECO:0000313" key="4">
    <source>
        <dbReference type="Proteomes" id="UP000028730"/>
    </source>
</evidence>
<evidence type="ECO:0000313" key="3">
    <source>
        <dbReference type="EMBL" id="KFF31841.1"/>
    </source>
</evidence>
<evidence type="ECO:0000256" key="1">
    <source>
        <dbReference type="ARBA" id="ARBA00006479"/>
    </source>
</evidence>
<dbReference type="SUPFAM" id="SSF53067">
    <property type="entry name" value="Actin-like ATPase domain"/>
    <property type="match status" value="1"/>
</dbReference>
<dbReference type="Gene3D" id="3.30.420.40">
    <property type="match status" value="2"/>
</dbReference>
<dbReference type="GO" id="GO:0004340">
    <property type="term" value="F:glucokinase activity"/>
    <property type="evidence" value="ECO:0007669"/>
    <property type="project" value="UniProtKB-EC"/>
</dbReference>
<dbReference type="AlphaFoldDB" id="A0A086BPH7"/>
<reference evidence="3 4" key="1">
    <citation type="journal article" date="2014" name="Appl. Environ. Microbiol.">
        <title>Genomic encyclopedia of type strains of the genus Bifidobacterium.</title>
        <authorList>
            <person name="Milani C."/>
            <person name="Lugli G.A."/>
            <person name="Duranti S."/>
            <person name="Turroni F."/>
            <person name="Bottacini F."/>
            <person name="Mangifesta M."/>
            <person name="Sanchez B."/>
            <person name="Viappiani A."/>
            <person name="Mancabelli L."/>
            <person name="Taminiau B."/>
            <person name="Delcenserie V."/>
            <person name="Barrangou R."/>
            <person name="Margolles A."/>
            <person name="van Sinderen D."/>
            <person name="Ventura M."/>
        </authorList>
    </citation>
    <scope>NUCLEOTIDE SEQUENCE [LARGE SCALE GENOMIC DNA]</scope>
    <source>
        <strain evidence="3 4">DSM 19703</strain>
    </source>
</reference>
<organism evidence="3 4">
    <name type="scientific">Bifidobacterium bombi DSM 19703</name>
    <dbReference type="NCBI Taxonomy" id="1341695"/>
    <lineage>
        <taxon>Bacteria</taxon>
        <taxon>Bacillati</taxon>
        <taxon>Actinomycetota</taxon>
        <taxon>Actinomycetes</taxon>
        <taxon>Bifidobacteriales</taxon>
        <taxon>Bifidobacteriaceae</taxon>
        <taxon>Bifidobacterium</taxon>
    </lineage>
</organism>
<dbReference type="STRING" id="1341695.BBOMB_1247"/>
<dbReference type="InterPro" id="IPR000600">
    <property type="entry name" value="ROK"/>
</dbReference>
<dbReference type="InterPro" id="IPR043129">
    <property type="entry name" value="ATPase_NBD"/>
</dbReference>
<dbReference type="OrthoDB" id="9810372at2"/>
<protein>
    <submittedName>
        <fullName evidence="3">ROK family protein</fullName>
        <ecNumber evidence="3">2.7.1.2</ecNumber>
    </submittedName>
</protein>
<dbReference type="eggNOG" id="COG1940">
    <property type="taxonomic scope" value="Bacteria"/>
</dbReference>
<dbReference type="Pfam" id="PF00480">
    <property type="entry name" value="ROK"/>
    <property type="match status" value="1"/>
</dbReference>
<keyword evidence="3" id="KW-0808">Transferase</keyword>
<dbReference type="SUPFAM" id="SSF46785">
    <property type="entry name" value="Winged helix' DNA-binding domain"/>
    <property type="match status" value="1"/>
</dbReference>
<comment type="similarity">
    <text evidence="1">Belongs to the ROK (NagC/XylR) family.</text>
</comment>
<dbReference type="EC" id="2.7.1.2" evidence="3"/>
<gene>
    <name evidence="3" type="ORF">BBOMB_1247</name>
</gene>
<dbReference type="PANTHER" id="PTHR18964:SF149">
    <property type="entry name" value="BIFUNCTIONAL UDP-N-ACETYLGLUCOSAMINE 2-EPIMERASE_N-ACETYLMANNOSAMINE KINASE"/>
    <property type="match status" value="1"/>
</dbReference>
<comment type="caution">
    <text evidence="3">The sequence shown here is derived from an EMBL/GenBank/DDBJ whole genome shotgun (WGS) entry which is preliminary data.</text>
</comment>
<feature type="compositionally biased region" description="Low complexity" evidence="2">
    <location>
        <begin position="7"/>
        <end position="21"/>
    </location>
</feature>
<dbReference type="RefSeq" id="WP_044087551.1">
    <property type="nucleotide sequence ID" value="NZ_ATLK01000001.1"/>
</dbReference>
<dbReference type="InterPro" id="IPR036390">
    <property type="entry name" value="WH_DNA-bd_sf"/>
</dbReference>
<dbReference type="PANTHER" id="PTHR18964">
    <property type="entry name" value="ROK (REPRESSOR, ORF, KINASE) FAMILY"/>
    <property type="match status" value="1"/>
</dbReference>
<accession>A0A086BPH7</accession>
<dbReference type="Gene3D" id="1.10.10.10">
    <property type="entry name" value="Winged helix-like DNA-binding domain superfamily/Winged helix DNA-binding domain"/>
    <property type="match status" value="1"/>
</dbReference>
<dbReference type="Proteomes" id="UP000028730">
    <property type="component" value="Unassembled WGS sequence"/>
</dbReference>
<name>A0A086BPH7_9BIFI</name>
<proteinExistence type="inferred from homology"/>
<dbReference type="EMBL" id="ATLK01000001">
    <property type="protein sequence ID" value="KFF31841.1"/>
    <property type="molecule type" value="Genomic_DNA"/>
</dbReference>
<dbReference type="InterPro" id="IPR036388">
    <property type="entry name" value="WH-like_DNA-bd_sf"/>
</dbReference>
<keyword evidence="4" id="KW-1185">Reference proteome</keyword>
<feature type="region of interest" description="Disordered" evidence="2">
    <location>
        <begin position="1"/>
        <end position="24"/>
    </location>
</feature>